<protein>
    <submittedName>
        <fullName evidence="5">TerB N-terminal domain-containing protein</fullName>
    </submittedName>
</protein>
<organism evidence="5 6">
    <name type="scientific">Mesorhizobium calcicola</name>
    <dbReference type="NCBI Taxonomy" id="1300310"/>
    <lineage>
        <taxon>Bacteria</taxon>
        <taxon>Pseudomonadati</taxon>
        <taxon>Pseudomonadota</taxon>
        <taxon>Alphaproteobacteria</taxon>
        <taxon>Hyphomicrobiales</taxon>
        <taxon>Phyllobacteriaceae</taxon>
        <taxon>Mesorhizobium</taxon>
    </lineage>
</organism>
<sequence length="790" mass="85544">MGWVLAGLVLAAWFFYRAAKNKERSVQPTPSREFASTSSSSVVGDLSEVRAREAWIDPRINPDPRFTNGPDQRDRGLLAPSPPSRDRLSTIRNPARWIPPGETVRIGGISIDAGMFYLGGAFTGSISDRGNNCLVDPSCAIAPSGSDQSGSLLPYWPSYSNIPPVARRTYLDWLASGREDPRIGIGYVFLFFYGLERRMLVDAVKDETPALIAEVRRLLALHGENHSFRNYASKFLDVAELVKDPEISRPVLSPDLRNGYEMPLSVRLHLGRKLASATSFDGTDALLWVLSLPDTYLRTPATRCFDELAELWQMRFASRYPLGLKVNPPKTKLKIEYHAASGGFECSLDLSDSETGPLPDIAAISAPLDGLRDLLNACTDELASYSRLLGKSPEAKGTIEAAFLLPKELLTSPSVMGTAVLGNVEHLFGGRNIAGVRVGQLATALGVDTPPKGKLPSGFCNQVGAFMDKLDVGFEPDRRYGARNLDADGYVLLFKAKDGAPVDGEAPSYASAKAMVEVAALAAASDGKIEISEFESIKSDIRSVPGLGGIERARLMAYASTLLKDAPARQSAMQRLRSVKPEARDSAIRSATSAVLADGHAAPDEVKFLERLYKTLGYPVEDLYSALHRGSVVLDEPIAVTPEIRAGGVPIPAEASASKASGIRIDRARLERIKSETSAVSQLLAGIFVEDEPLSPPPAPMEATLRGDSRFEGLDAAHAELLSCLLGAGELGRDAFEDVARKLRLLPDGAIETINEWGFDKFDEPILDGEEHIVVVEHVRVELQRAGAER</sequence>
<dbReference type="InterPro" id="IPR025266">
    <property type="entry name" value="TerB_N"/>
</dbReference>
<accession>A0ABW4WCR7</accession>
<comment type="caution">
    <text evidence="5">The sequence shown here is derived from an EMBL/GenBank/DDBJ whole genome shotgun (WGS) entry which is preliminary data.</text>
</comment>
<name>A0ABW4WCR7_9HYPH</name>
<dbReference type="EMBL" id="JBHUGY010000019">
    <property type="protein sequence ID" value="MFD2053658.1"/>
    <property type="molecule type" value="Genomic_DNA"/>
</dbReference>
<feature type="domain" description="TerB N-terminal" evidence="3">
    <location>
        <begin position="99"/>
        <end position="301"/>
    </location>
</feature>
<dbReference type="Pfam" id="PF15615">
    <property type="entry name" value="TerB_C"/>
    <property type="match status" value="1"/>
</dbReference>
<evidence type="ECO:0000313" key="6">
    <source>
        <dbReference type="Proteomes" id="UP001597349"/>
    </source>
</evidence>
<keyword evidence="6" id="KW-1185">Reference proteome</keyword>
<dbReference type="InterPro" id="IPR029024">
    <property type="entry name" value="TerB-like"/>
</dbReference>
<dbReference type="SUPFAM" id="SSF158682">
    <property type="entry name" value="TerB-like"/>
    <property type="match status" value="1"/>
</dbReference>
<dbReference type="Proteomes" id="UP001597349">
    <property type="component" value="Unassembled WGS sequence"/>
</dbReference>
<feature type="domain" description="Co-chaperone DjlA N-terminal" evidence="2">
    <location>
        <begin position="514"/>
        <end position="623"/>
    </location>
</feature>
<proteinExistence type="predicted"/>
<evidence type="ECO:0000259" key="2">
    <source>
        <dbReference type="Pfam" id="PF05099"/>
    </source>
</evidence>
<reference evidence="6" key="1">
    <citation type="journal article" date="2019" name="Int. J. Syst. Evol. Microbiol.">
        <title>The Global Catalogue of Microorganisms (GCM) 10K type strain sequencing project: providing services to taxonomists for standard genome sequencing and annotation.</title>
        <authorList>
            <consortium name="The Broad Institute Genomics Platform"/>
            <consortium name="The Broad Institute Genome Sequencing Center for Infectious Disease"/>
            <person name="Wu L."/>
            <person name="Ma J."/>
        </authorList>
    </citation>
    <scope>NUCLEOTIDE SEQUENCE [LARGE SCALE GENOMIC DNA]</scope>
    <source>
        <strain evidence="6">CGMCC 1.16226</strain>
    </source>
</reference>
<evidence type="ECO:0000256" key="1">
    <source>
        <dbReference type="SAM" id="MobiDB-lite"/>
    </source>
</evidence>
<dbReference type="RefSeq" id="WP_379018528.1">
    <property type="nucleotide sequence ID" value="NZ_JBHUGY010000019.1"/>
</dbReference>
<feature type="domain" description="TerB-C" evidence="4">
    <location>
        <begin position="654"/>
        <end position="783"/>
    </location>
</feature>
<dbReference type="InterPro" id="IPR007791">
    <property type="entry name" value="DjlA_N"/>
</dbReference>
<dbReference type="Gene3D" id="1.10.3680.10">
    <property type="entry name" value="TerB-like"/>
    <property type="match status" value="1"/>
</dbReference>
<evidence type="ECO:0000313" key="5">
    <source>
        <dbReference type="EMBL" id="MFD2053658.1"/>
    </source>
</evidence>
<dbReference type="Pfam" id="PF13208">
    <property type="entry name" value="TerB_N"/>
    <property type="match status" value="1"/>
</dbReference>
<dbReference type="Pfam" id="PF05099">
    <property type="entry name" value="TerB"/>
    <property type="match status" value="1"/>
</dbReference>
<evidence type="ECO:0000259" key="3">
    <source>
        <dbReference type="Pfam" id="PF13208"/>
    </source>
</evidence>
<dbReference type="InterPro" id="IPR028932">
    <property type="entry name" value="TerB-C"/>
</dbReference>
<gene>
    <name evidence="5" type="ORF">ACFSQT_11325</name>
</gene>
<feature type="region of interest" description="Disordered" evidence="1">
    <location>
        <begin position="59"/>
        <end position="90"/>
    </location>
</feature>
<dbReference type="CDD" id="cd07176">
    <property type="entry name" value="terB"/>
    <property type="match status" value="1"/>
</dbReference>
<evidence type="ECO:0000259" key="4">
    <source>
        <dbReference type="Pfam" id="PF15615"/>
    </source>
</evidence>